<evidence type="ECO:0000313" key="1">
    <source>
        <dbReference type="EMBL" id="KAA1100229.1"/>
    </source>
</evidence>
<gene>
    <name evidence="1" type="ORF">PGT21_032090</name>
    <name evidence="2" type="ORF">PGTUg99_009017</name>
</gene>
<evidence type="ECO:0000313" key="3">
    <source>
        <dbReference type="Proteomes" id="UP000324748"/>
    </source>
</evidence>
<keyword evidence="3" id="KW-1185">Reference proteome</keyword>
<name>A0A5B0R4I6_PUCGR</name>
<evidence type="ECO:0000313" key="4">
    <source>
        <dbReference type="Proteomes" id="UP000325313"/>
    </source>
</evidence>
<dbReference type="EMBL" id="VSWC01000054">
    <property type="protein sequence ID" value="KAA1100229.1"/>
    <property type="molecule type" value="Genomic_DNA"/>
</dbReference>
<dbReference type="Proteomes" id="UP000324748">
    <property type="component" value="Unassembled WGS sequence"/>
</dbReference>
<reference evidence="3 4" key="1">
    <citation type="submission" date="2019-05" db="EMBL/GenBank/DDBJ databases">
        <title>Emergence of the Ug99 lineage of the wheat stem rust pathogen through somatic hybridization.</title>
        <authorList>
            <person name="Li F."/>
            <person name="Upadhyaya N.M."/>
            <person name="Sperschneider J."/>
            <person name="Matny O."/>
            <person name="Nguyen-Phuc H."/>
            <person name="Mago R."/>
            <person name="Raley C."/>
            <person name="Miller M.E."/>
            <person name="Silverstein K.A.T."/>
            <person name="Henningsen E."/>
            <person name="Hirsch C.D."/>
            <person name="Visser B."/>
            <person name="Pretorius Z.A."/>
            <person name="Steffenson B.J."/>
            <person name="Schwessinger B."/>
            <person name="Dodds P.N."/>
            <person name="Figueroa M."/>
        </authorList>
    </citation>
    <scope>NUCLEOTIDE SEQUENCE [LARGE SCALE GENOMIC DNA]</scope>
    <source>
        <strain evidence="1">21-0</strain>
        <strain evidence="2 4">Ug99</strain>
    </source>
</reference>
<comment type="caution">
    <text evidence="2">The sequence shown here is derived from an EMBL/GenBank/DDBJ whole genome shotgun (WGS) entry which is preliminary data.</text>
</comment>
<dbReference type="Proteomes" id="UP000325313">
    <property type="component" value="Unassembled WGS sequence"/>
</dbReference>
<organism evidence="2 4">
    <name type="scientific">Puccinia graminis f. sp. tritici</name>
    <dbReference type="NCBI Taxonomy" id="56615"/>
    <lineage>
        <taxon>Eukaryota</taxon>
        <taxon>Fungi</taxon>
        <taxon>Dikarya</taxon>
        <taxon>Basidiomycota</taxon>
        <taxon>Pucciniomycotina</taxon>
        <taxon>Pucciniomycetes</taxon>
        <taxon>Pucciniales</taxon>
        <taxon>Pucciniaceae</taxon>
        <taxon>Puccinia</taxon>
    </lineage>
</organism>
<sequence>MTTADQTFLGLPFKYVSLISLTLQNSLLAILLPDDPEHEAIFSIGGSTVERNPQMLDLLPRRTLQFL</sequence>
<dbReference type="OrthoDB" id="10604234at2759"/>
<evidence type="ECO:0000313" key="2">
    <source>
        <dbReference type="EMBL" id="KAA1120611.1"/>
    </source>
</evidence>
<accession>A0A5B0R4I6</accession>
<dbReference type="AlphaFoldDB" id="A0A5B0R4I6"/>
<proteinExistence type="predicted"/>
<dbReference type="EMBL" id="VDEP01000242">
    <property type="protein sequence ID" value="KAA1120611.1"/>
    <property type="molecule type" value="Genomic_DNA"/>
</dbReference>
<protein>
    <submittedName>
        <fullName evidence="2">Uncharacterized protein</fullName>
    </submittedName>
</protein>